<proteinExistence type="predicted"/>
<accession>A0A4C1TF73</accession>
<dbReference type="EMBL" id="BGZK01000053">
    <property type="protein sequence ID" value="GBP12856.1"/>
    <property type="molecule type" value="Genomic_DNA"/>
</dbReference>
<evidence type="ECO:0000313" key="3">
    <source>
        <dbReference type="Proteomes" id="UP000299102"/>
    </source>
</evidence>
<keyword evidence="3" id="KW-1185">Reference proteome</keyword>
<gene>
    <name evidence="2" type="ORF">EVAR_6167_1</name>
</gene>
<feature type="transmembrane region" description="Helical" evidence="1">
    <location>
        <begin position="143"/>
        <end position="163"/>
    </location>
</feature>
<evidence type="ECO:0000256" key="1">
    <source>
        <dbReference type="SAM" id="Phobius"/>
    </source>
</evidence>
<protein>
    <submittedName>
        <fullName evidence="2">Uncharacterized protein</fullName>
    </submittedName>
</protein>
<dbReference type="Proteomes" id="UP000299102">
    <property type="component" value="Unassembled WGS sequence"/>
</dbReference>
<name>A0A4C1TF73_EUMVA</name>
<keyword evidence="1" id="KW-0812">Transmembrane</keyword>
<comment type="caution">
    <text evidence="2">The sequence shown here is derived from an EMBL/GenBank/DDBJ whole genome shotgun (WGS) entry which is preliminary data.</text>
</comment>
<keyword evidence="1" id="KW-0472">Membrane</keyword>
<reference evidence="2 3" key="1">
    <citation type="journal article" date="2019" name="Commun. Biol.">
        <title>The bagworm genome reveals a unique fibroin gene that provides high tensile strength.</title>
        <authorList>
            <person name="Kono N."/>
            <person name="Nakamura H."/>
            <person name="Ohtoshi R."/>
            <person name="Tomita M."/>
            <person name="Numata K."/>
            <person name="Arakawa K."/>
        </authorList>
    </citation>
    <scope>NUCLEOTIDE SEQUENCE [LARGE SCALE GENOMIC DNA]</scope>
</reference>
<dbReference type="AlphaFoldDB" id="A0A4C1TF73"/>
<keyword evidence="1" id="KW-1133">Transmembrane helix</keyword>
<evidence type="ECO:0000313" key="2">
    <source>
        <dbReference type="EMBL" id="GBP12856.1"/>
    </source>
</evidence>
<sequence>MDLIRGHASDGAPLLPRLAGVKILGRNIQVVIHPTLPTVVLMKQSTYGNQRVVTTRQFENLTTCEVHNARANIFHHAQYIRTTVETSRFSLRQGRLQWPLGTHLPPARGVVNQFRDRPRQIFSNEEYADIIYMDILMVTLRLLAVKTFVVFLIVGYHVLVSLVRCIGEFEKLALCNDD</sequence>
<organism evidence="2 3">
    <name type="scientific">Eumeta variegata</name>
    <name type="common">Bagworm moth</name>
    <name type="synonym">Eumeta japonica</name>
    <dbReference type="NCBI Taxonomy" id="151549"/>
    <lineage>
        <taxon>Eukaryota</taxon>
        <taxon>Metazoa</taxon>
        <taxon>Ecdysozoa</taxon>
        <taxon>Arthropoda</taxon>
        <taxon>Hexapoda</taxon>
        <taxon>Insecta</taxon>
        <taxon>Pterygota</taxon>
        <taxon>Neoptera</taxon>
        <taxon>Endopterygota</taxon>
        <taxon>Lepidoptera</taxon>
        <taxon>Glossata</taxon>
        <taxon>Ditrysia</taxon>
        <taxon>Tineoidea</taxon>
        <taxon>Psychidae</taxon>
        <taxon>Oiketicinae</taxon>
        <taxon>Eumeta</taxon>
    </lineage>
</organism>